<keyword evidence="2" id="KW-1185">Reference proteome</keyword>
<organism evidence="1 2">
    <name type="scientific">Candidatus Magnetominusculus xianensis</name>
    <dbReference type="NCBI Taxonomy" id="1748249"/>
    <lineage>
        <taxon>Bacteria</taxon>
        <taxon>Pseudomonadati</taxon>
        <taxon>Nitrospirota</taxon>
        <taxon>Nitrospiria</taxon>
        <taxon>Nitrospirales</taxon>
        <taxon>Nitrospiraceae</taxon>
        <taxon>Candidatus Magnetominusculus</taxon>
    </lineage>
</organism>
<sequence>MIANTQDIERINEMLKELSPETIASIVAFIAYQADRERRHKIFVEETLAAEQEPMLTFNSAQEAFDAIFSEV</sequence>
<accession>A0ABR5SJ30</accession>
<evidence type="ECO:0000313" key="2">
    <source>
        <dbReference type="Proteomes" id="UP000060487"/>
    </source>
</evidence>
<protein>
    <recommendedName>
        <fullName evidence="3">DUF2281 domain-containing protein</fullName>
    </recommendedName>
</protein>
<dbReference type="Proteomes" id="UP000060487">
    <property type="component" value="Unassembled WGS sequence"/>
</dbReference>
<reference evidence="1 2" key="1">
    <citation type="submission" date="2015-11" db="EMBL/GenBank/DDBJ databases">
        <authorList>
            <person name="Lin W."/>
        </authorList>
    </citation>
    <scope>NUCLEOTIDE SEQUENCE [LARGE SCALE GENOMIC DNA]</scope>
    <source>
        <strain evidence="1 2">HCH-1</strain>
    </source>
</reference>
<gene>
    <name evidence="1" type="ORF">ASN18_1720</name>
</gene>
<dbReference type="EMBL" id="LNQR01000061">
    <property type="protein sequence ID" value="KWT85468.1"/>
    <property type="molecule type" value="Genomic_DNA"/>
</dbReference>
<name>A0ABR5SJ30_9BACT</name>
<proteinExistence type="predicted"/>
<evidence type="ECO:0008006" key="3">
    <source>
        <dbReference type="Google" id="ProtNLM"/>
    </source>
</evidence>
<comment type="caution">
    <text evidence="1">The sequence shown here is derived from an EMBL/GenBank/DDBJ whole genome shotgun (WGS) entry which is preliminary data.</text>
</comment>
<evidence type="ECO:0000313" key="1">
    <source>
        <dbReference type="EMBL" id="KWT85468.1"/>
    </source>
</evidence>